<feature type="transmembrane region" description="Helical" evidence="2">
    <location>
        <begin position="61"/>
        <end position="79"/>
    </location>
</feature>
<evidence type="ECO:0000313" key="3">
    <source>
        <dbReference type="EMBL" id="KAL0058472.1"/>
    </source>
</evidence>
<gene>
    <name evidence="3" type="ORF">AAF712_014843</name>
</gene>
<evidence type="ECO:0000313" key="4">
    <source>
        <dbReference type="Proteomes" id="UP001437256"/>
    </source>
</evidence>
<name>A0ABR2Z9W3_9AGAR</name>
<keyword evidence="2" id="KW-0472">Membrane</keyword>
<evidence type="ECO:0000256" key="2">
    <source>
        <dbReference type="SAM" id="Phobius"/>
    </source>
</evidence>
<keyword evidence="4" id="KW-1185">Reference proteome</keyword>
<organism evidence="3 4">
    <name type="scientific">Marasmius tenuissimus</name>
    <dbReference type="NCBI Taxonomy" id="585030"/>
    <lineage>
        <taxon>Eukaryota</taxon>
        <taxon>Fungi</taxon>
        <taxon>Dikarya</taxon>
        <taxon>Basidiomycota</taxon>
        <taxon>Agaricomycotina</taxon>
        <taxon>Agaricomycetes</taxon>
        <taxon>Agaricomycetidae</taxon>
        <taxon>Agaricales</taxon>
        <taxon>Marasmiineae</taxon>
        <taxon>Marasmiaceae</taxon>
        <taxon>Marasmius</taxon>
    </lineage>
</organism>
<protein>
    <submittedName>
        <fullName evidence="3">Uncharacterized protein</fullName>
    </submittedName>
</protein>
<accession>A0ABR2Z9W3</accession>
<keyword evidence="2" id="KW-0812">Transmembrane</keyword>
<keyword evidence="2" id="KW-1133">Transmembrane helix</keyword>
<feature type="transmembrane region" description="Helical" evidence="2">
    <location>
        <begin position="29"/>
        <end position="49"/>
    </location>
</feature>
<feature type="region of interest" description="Disordered" evidence="1">
    <location>
        <begin position="134"/>
        <end position="153"/>
    </location>
</feature>
<sequence length="171" mass="19097">MAFRIWTTQITSSKYLTMTPSKLGPVLRILLESAMIQLIAEAFLLAFFLGKVPAMNVTLDAITPVIAITFNTLTLRIKLYNFRENNRMSLPPILVDGVCPPTIGSVPMPALQVEVGIPPTQDIWGDDIEARETRSTISRRHSEDEGDRTEDSRTASSIVLVIKKRNIEEID</sequence>
<comment type="caution">
    <text evidence="3">The sequence shown here is derived from an EMBL/GenBank/DDBJ whole genome shotgun (WGS) entry which is preliminary data.</text>
</comment>
<evidence type="ECO:0000256" key="1">
    <source>
        <dbReference type="SAM" id="MobiDB-lite"/>
    </source>
</evidence>
<proteinExistence type="predicted"/>
<reference evidence="3 4" key="1">
    <citation type="submission" date="2024-05" db="EMBL/GenBank/DDBJ databases">
        <title>A draft genome resource for the thread blight pathogen Marasmius tenuissimus strain MS-2.</title>
        <authorList>
            <person name="Yulfo-Soto G.E."/>
            <person name="Baruah I.K."/>
            <person name="Amoako-Attah I."/>
            <person name="Bukari Y."/>
            <person name="Meinhardt L.W."/>
            <person name="Bailey B.A."/>
            <person name="Cohen S.P."/>
        </authorList>
    </citation>
    <scope>NUCLEOTIDE SEQUENCE [LARGE SCALE GENOMIC DNA]</scope>
    <source>
        <strain evidence="3 4">MS-2</strain>
    </source>
</reference>
<dbReference type="EMBL" id="JBBXMP010000309">
    <property type="protein sequence ID" value="KAL0058472.1"/>
    <property type="molecule type" value="Genomic_DNA"/>
</dbReference>
<dbReference type="Proteomes" id="UP001437256">
    <property type="component" value="Unassembled WGS sequence"/>
</dbReference>